<gene>
    <name evidence="1" type="ORF">RUM43_004786</name>
</gene>
<evidence type="ECO:0000313" key="2">
    <source>
        <dbReference type="Proteomes" id="UP001372834"/>
    </source>
</evidence>
<reference evidence="1 2" key="1">
    <citation type="submission" date="2023-10" db="EMBL/GenBank/DDBJ databases">
        <title>Genomes of two closely related lineages of the louse Polyplax serrata with different host specificities.</title>
        <authorList>
            <person name="Martinu J."/>
            <person name="Tarabai H."/>
            <person name="Stefka J."/>
            <person name="Hypsa V."/>
        </authorList>
    </citation>
    <scope>NUCLEOTIDE SEQUENCE [LARGE SCALE GENOMIC DNA]</scope>
    <source>
        <strain evidence="1">HR10_N</strain>
    </source>
</reference>
<name>A0AAN8SC31_POLSC</name>
<evidence type="ECO:0000313" key="1">
    <source>
        <dbReference type="EMBL" id="KAK6643281.1"/>
    </source>
</evidence>
<organism evidence="1 2">
    <name type="scientific">Polyplax serrata</name>
    <name type="common">Common mouse louse</name>
    <dbReference type="NCBI Taxonomy" id="468196"/>
    <lineage>
        <taxon>Eukaryota</taxon>
        <taxon>Metazoa</taxon>
        <taxon>Ecdysozoa</taxon>
        <taxon>Arthropoda</taxon>
        <taxon>Hexapoda</taxon>
        <taxon>Insecta</taxon>
        <taxon>Pterygota</taxon>
        <taxon>Neoptera</taxon>
        <taxon>Paraneoptera</taxon>
        <taxon>Psocodea</taxon>
        <taxon>Troctomorpha</taxon>
        <taxon>Phthiraptera</taxon>
        <taxon>Anoplura</taxon>
        <taxon>Polyplacidae</taxon>
        <taxon>Polyplax</taxon>
    </lineage>
</organism>
<dbReference type="Proteomes" id="UP001372834">
    <property type="component" value="Unassembled WGS sequence"/>
</dbReference>
<proteinExistence type="predicted"/>
<dbReference type="EMBL" id="JAWJWE010000002">
    <property type="protein sequence ID" value="KAK6643281.1"/>
    <property type="molecule type" value="Genomic_DNA"/>
</dbReference>
<dbReference type="AlphaFoldDB" id="A0AAN8SC31"/>
<protein>
    <submittedName>
        <fullName evidence="1">Uncharacterized protein</fullName>
    </submittedName>
</protein>
<comment type="caution">
    <text evidence="1">The sequence shown here is derived from an EMBL/GenBank/DDBJ whole genome shotgun (WGS) entry which is preliminary data.</text>
</comment>
<sequence>MENLDSVDNDQVQSCSKTGSFRIGQVLALYKEKRQEHMKICLVCVLEIGKENILTKGMKFYDKHVVSNVLWRPGRKVGEVELNRKDFVKDPKRQDKTYSVLQYIILVCNLLFGVLTKGSETETTRQFVLDVGLSRCLVRGYSLSTSILCTTPAATAP</sequence>
<accession>A0AAN8SC31</accession>